<feature type="compositionally biased region" description="Basic and acidic residues" evidence="5">
    <location>
        <begin position="344"/>
        <end position="361"/>
    </location>
</feature>
<evidence type="ECO:0000256" key="3">
    <source>
        <dbReference type="ARBA" id="ARBA00023242"/>
    </source>
</evidence>
<name>L7M2C8_RHIPC</name>
<keyword evidence="2 4" id="KW-0694">RNA-binding</keyword>
<evidence type="ECO:0000256" key="2">
    <source>
        <dbReference type="ARBA" id="ARBA00022884"/>
    </source>
</evidence>
<protein>
    <recommendedName>
        <fullName evidence="6">RRM domain-containing protein</fullName>
    </recommendedName>
</protein>
<dbReference type="PANTHER" id="PTHR48029">
    <property type="entry name" value="NUCLEOLAR PROTEIN 8"/>
    <property type="match status" value="1"/>
</dbReference>
<feature type="region of interest" description="Disordered" evidence="5">
    <location>
        <begin position="151"/>
        <end position="170"/>
    </location>
</feature>
<accession>L7M2C8</accession>
<keyword evidence="3" id="KW-0539">Nucleus</keyword>
<dbReference type="PROSITE" id="PS50102">
    <property type="entry name" value="RRM"/>
    <property type="match status" value="1"/>
</dbReference>
<dbReference type="InterPro" id="IPR035979">
    <property type="entry name" value="RBD_domain_sf"/>
</dbReference>
<feature type="region of interest" description="Disordered" evidence="5">
    <location>
        <begin position="284"/>
        <end position="410"/>
    </location>
</feature>
<dbReference type="InterPro" id="IPR034138">
    <property type="entry name" value="NOP8_RRM"/>
</dbReference>
<evidence type="ECO:0000259" key="6">
    <source>
        <dbReference type="PROSITE" id="PS50102"/>
    </source>
</evidence>
<sequence length="675" mass="76528">MKKRLFVGNLGSKVTDSELREKFAKFGEVENVELHTKKDESGKPFKTFAYLDLNIDQENLVNCIKAYNNAKWKGSVIVVQVAKESYIQRIQREAKAHSAQDTGNAPSDSAEPAPLRRPAEIKIKKPEWTDRSARFQREKSDWSDRTSARFRKETYDESDGGLLQDSRGSRTFSTGQKALKGEFADEKAFLFDDEEQPSSDKPVPQCKADVALLRHAWGYRLGASFDKGYSGGDDDDFEVVPNRDPEQEQEAKRQAANAKRLASVKQRFAESDLQRRLLRSALTSVDNSDRKRRIVFKDSDDDDDEEESFATPSVKAPEATQHKKLTLFDDDEEEEQEEEESPDYDFRLRPQYEGHKGHKVLELQSKFGTDERFRMSENFLESDDDESGSVKGDQAATDDDSLDPSKERARNLDILQDVLGPEGPKIRPKAIFKDATQLRFDPTKESAAKFEIKPESKASKKKKMRLEEESAAAVPQVSGEQFYEVTPDLQDALKNRSSGFSLSQMFAEQLQDDDMQGEPFGSSSSSEGSDDEQTKYHSRVQEVKGKKAGLQDFFRTDTDAGEPADALPSSAPGETGDDEGPMSDVFRRMDDHRFATVVDRPLFFFVPGDRRLLEGAKFFRCQSDPETIRNNFFDNKVALVKLLLSKRKMAKRALERKLGKKVGSQQWRLGKLKKK</sequence>
<feature type="region of interest" description="Disordered" evidence="5">
    <location>
        <begin position="504"/>
        <end position="585"/>
    </location>
</feature>
<reference evidence="7" key="2">
    <citation type="journal article" date="2015" name="J. Proteomics">
        <title>Sexual differences in the sialomes of the zebra tick, Rhipicephalus pulchellus.</title>
        <authorList>
            <person name="Tan A.W."/>
            <person name="Francischetti I.M."/>
            <person name="Slovak M."/>
            <person name="Kini R.M."/>
            <person name="Ribeiro J.M."/>
        </authorList>
    </citation>
    <scope>NUCLEOTIDE SEQUENCE</scope>
    <source>
        <tissue evidence="7">Salivary gland</tissue>
    </source>
</reference>
<dbReference type="CDD" id="cd12226">
    <property type="entry name" value="RRM_NOL8"/>
    <property type="match status" value="1"/>
</dbReference>
<feature type="region of interest" description="Disordered" evidence="5">
    <location>
        <begin position="443"/>
        <end position="478"/>
    </location>
</feature>
<evidence type="ECO:0000256" key="4">
    <source>
        <dbReference type="PROSITE-ProRule" id="PRU00176"/>
    </source>
</evidence>
<feature type="compositionally biased region" description="Acidic residues" evidence="5">
    <location>
        <begin position="328"/>
        <end position="343"/>
    </location>
</feature>
<feature type="compositionally biased region" description="Basic and acidic residues" evidence="5">
    <location>
        <begin position="117"/>
        <end position="140"/>
    </location>
</feature>
<comment type="subcellular location">
    <subcellularLocation>
        <location evidence="1">Nucleus</location>
        <location evidence="1">Nucleolus</location>
    </subcellularLocation>
</comment>
<feature type="region of interest" description="Disordered" evidence="5">
    <location>
        <begin position="229"/>
        <end position="262"/>
    </location>
</feature>
<dbReference type="Gene3D" id="3.30.70.330">
    <property type="match status" value="1"/>
</dbReference>
<feature type="compositionally biased region" description="Basic and acidic residues" evidence="5">
    <location>
        <begin position="241"/>
        <end position="253"/>
    </location>
</feature>
<dbReference type="Pfam" id="PF00076">
    <property type="entry name" value="RRM_1"/>
    <property type="match status" value="1"/>
</dbReference>
<dbReference type="PANTHER" id="PTHR48029:SF1">
    <property type="entry name" value="NUCLEOLAR PROTEIN 8"/>
    <property type="match status" value="1"/>
</dbReference>
<dbReference type="SUPFAM" id="SSF54928">
    <property type="entry name" value="RNA-binding domain, RBD"/>
    <property type="match status" value="1"/>
</dbReference>
<organism evidence="7">
    <name type="scientific">Rhipicephalus pulchellus</name>
    <name type="common">Yellow backed tick</name>
    <name type="synonym">Dermacentor pulchellus</name>
    <dbReference type="NCBI Taxonomy" id="72859"/>
    <lineage>
        <taxon>Eukaryota</taxon>
        <taxon>Metazoa</taxon>
        <taxon>Ecdysozoa</taxon>
        <taxon>Arthropoda</taxon>
        <taxon>Chelicerata</taxon>
        <taxon>Arachnida</taxon>
        <taxon>Acari</taxon>
        <taxon>Parasitiformes</taxon>
        <taxon>Ixodida</taxon>
        <taxon>Ixodoidea</taxon>
        <taxon>Ixodidae</taxon>
        <taxon>Rhipicephalinae</taxon>
        <taxon>Rhipicephalus</taxon>
        <taxon>Rhipicephalus</taxon>
    </lineage>
</organism>
<reference evidence="7" key="1">
    <citation type="submission" date="2012-11" db="EMBL/GenBank/DDBJ databases">
        <authorList>
            <person name="Lucero-Rivera Y.E."/>
            <person name="Tovar-Ramirez D."/>
        </authorList>
    </citation>
    <scope>NUCLEOTIDE SEQUENCE</scope>
    <source>
        <tissue evidence="7">Salivary gland</tissue>
    </source>
</reference>
<evidence type="ECO:0000256" key="1">
    <source>
        <dbReference type="ARBA" id="ARBA00004604"/>
    </source>
</evidence>
<proteinExistence type="evidence at transcript level"/>
<evidence type="ECO:0000313" key="7">
    <source>
        <dbReference type="EMBL" id="JAA57249.1"/>
    </source>
</evidence>
<feature type="domain" description="RRM" evidence="6">
    <location>
        <begin position="3"/>
        <end position="84"/>
    </location>
</feature>
<dbReference type="InterPro" id="IPR000504">
    <property type="entry name" value="RRM_dom"/>
</dbReference>
<feature type="compositionally biased region" description="Basic and acidic residues" evidence="5">
    <location>
        <begin position="532"/>
        <end position="545"/>
    </location>
</feature>
<dbReference type="AlphaFoldDB" id="L7M2C8"/>
<dbReference type="GO" id="GO:0003723">
    <property type="term" value="F:RNA binding"/>
    <property type="evidence" value="ECO:0007669"/>
    <property type="project" value="UniProtKB-UniRule"/>
</dbReference>
<evidence type="ECO:0000256" key="5">
    <source>
        <dbReference type="SAM" id="MobiDB-lite"/>
    </source>
</evidence>
<dbReference type="InterPro" id="IPR012677">
    <property type="entry name" value="Nucleotide-bd_a/b_plait_sf"/>
</dbReference>
<feature type="compositionally biased region" description="Acidic residues" evidence="5">
    <location>
        <begin position="299"/>
        <end position="308"/>
    </location>
</feature>
<dbReference type="GO" id="GO:0005730">
    <property type="term" value="C:nucleolus"/>
    <property type="evidence" value="ECO:0007669"/>
    <property type="project" value="UniProtKB-SubCell"/>
</dbReference>
<feature type="region of interest" description="Disordered" evidence="5">
    <location>
        <begin position="93"/>
        <end position="140"/>
    </location>
</feature>
<dbReference type="EMBL" id="GACK01007785">
    <property type="protein sequence ID" value="JAA57249.1"/>
    <property type="molecule type" value="mRNA"/>
</dbReference>
<dbReference type="SMART" id="SM00360">
    <property type="entry name" value="RRM"/>
    <property type="match status" value="1"/>
</dbReference>
<feature type="compositionally biased region" description="Basic and acidic residues" evidence="5">
    <location>
        <begin position="443"/>
        <end position="458"/>
    </location>
</feature>